<evidence type="ECO:0000313" key="3">
    <source>
        <dbReference type="Proteomes" id="UP001164714"/>
    </source>
</evidence>
<dbReference type="Proteomes" id="UP001164714">
    <property type="component" value="Chromosome"/>
</dbReference>
<keyword evidence="1" id="KW-0175">Coiled coil</keyword>
<proteinExistence type="predicted"/>
<reference evidence="2" key="1">
    <citation type="submission" date="2022-12" db="EMBL/GenBank/DDBJ databases">
        <title>Whole genome sequence analysis of a duck derived balloon bacteium Aerococcus urinaeequi henan2020.</title>
        <authorList>
            <person name="Zhang H."/>
            <person name="Qiao H.X."/>
            <person name="Bian C.Z."/>
            <person name="Shu J.C."/>
        </authorList>
    </citation>
    <scope>NUCLEOTIDE SEQUENCE</scope>
    <source>
        <strain evidence="2">2020-HN-1</strain>
    </source>
</reference>
<sequence length="244" mass="29013">MNIDQLFEITKLPIKSKQRSNIPKNAIYPQLKKTEDKDLIQDSVQSIYLLAILNEQTTNLAVYESDTEYFNEIFLIHVHMREKAKEEKIFNLLTHIFPYPIVVVFNFEEYSTIHTGKYDKRLISGVPSVKVTKTYSSKKYSEQEMNQLFERINLNQLTQRNFKELYLWIQENILGDTLNFVAQENSKPVLLSADERDEINQLEKDIDRLKIEIKREEQINKIIPLQYELNNKKERLKKLIKRGE</sequence>
<gene>
    <name evidence="2" type="ORF">OZ415_04560</name>
</gene>
<feature type="coiled-coil region" evidence="1">
    <location>
        <begin position="192"/>
        <end position="219"/>
    </location>
</feature>
<organism evidence="2 3">
    <name type="scientific">Aerococcus urinaeequi</name>
    <dbReference type="NCBI Taxonomy" id="51665"/>
    <lineage>
        <taxon>Bacteria</taxon>
        <taxon>Bacillati</taxon>
        <taxon>Bacillota</taxon>
        <taxon>Bacilli</taxon>
        <taxon>Lactobacillales</taxon>
        <taxon>Aerococcaceae</taxon>
        <taxon>Aerococcus</taxon>
    </lineage>
</organism>
<dbReference type="Pfam" id="PF14335">
    <property type="entry name" value="DUF4391"/>
    <property type="match status" value="1"/>
</dbReference>
<name>A0AA47GCS1_9LACT</name>
<dbReference type="InterPro" id="IPR025503">
    <property type="entry name" value="DUF4391"/>
</dbReference>
<protein>
    <submittedName>
        <fullName evidence="2">DUF4391 domain-containing protein</fullName>
    </submittedName>
</protein>
<accession>A0AA47GCS1</accession>
<dbReference type="RefSeq" id="WP_269105480.1">
    <property type="nucleotide sequence ID" value="NZ_CP114063.1"/>
</dbReference>
<dbReference type="EMBL" id="CP114063">
    <property type="protein sequence ID" value="WAT25340.1"/>
    <property type="molecule type" value="Genomic_DNA"/>
</dbReference>
<evidence type="ECO:0000256" key="1">
    <source>
        <dbReference type="SAM" id="Coils"/>
    </source>
</evidence>
<evidence type="ECO:0000313" key="2">
    <source>
        <dbReference type="EMBL" id="WAT25340.1"/>
    </source>
</evidence>
<dbReference type="AlphaFoldDB" id="A0AA47GCS1"/>